<evidence type="ECO:0000256" key="1">
    <source>
        <dbReference type="ARBA" id="ARBA00010800"/>
    </source>
</evidence>
<evidence type="ECO:0000259" key="3">
    <source>
        <dbReference type="Pfam" id="PF01575"/>
    </source>
</evidence>
<dbReference type="SUPFAM" id="SSF160350">
    <property type="entry name" value="Rnp2-like"/>
    <property type="match status" value="1"/>
</dbReference>
<organism evidence="4 5">
    <name type="scientific">Cirrhinus molitorella</name>
    <name type="common">mud carp</name>
    <dbReference type="NCBI Taxonomy" id="172907"/>
    <lineage>
        <taxon>Eukaryota</taxon>
        <taxon>Metazoa</taxon>
        <taxon>Chordata</taxon>
        <taxon>Craniata</taxon>
        <taxon>Vertebrata</taxon>
        <taxon>Euteleostomi</taxon>
        <taxon>Actinopterygii</taxon>
        <taxon>Neopterygii</taxon>
        <taxon>Teleostei</taxon>
        <taxon>Ostariophysi</taxon>
        <taxon>Cypriniformes</taxon>
        <taxon>Cyprinidae</taxon>
        <taxon>Labeoninae</taxon>
        <taxon>Labeonini</taxon>
        <taxon>Cirrhinus</taxon>
    </lineage>
</organism>
<keyword evidence="5" id="KW-1185">Reference proteome</keyword>
<dbReference type="InterPro" id="IPR002539">
    <property type="entry name" value="MaoC-like_dom"/>
</dbReference>
<dbReference type="Pfam" id="PF01575">
    <property type="entry name" value="MaoC_dehydratas"/>
    <property type="match status" value="1"/>
</dbReference>
<dbReference type="EMBL" id="JAYMGO010000022">
    <property type="protein sequence ID" value="KAL1251611.1"/>
    <property type="molecule type" value="Genomic_DNA"/>
</dbReference>
<dbReference type="Gene3D" id="3.30.70.3250">
    <property type="entry name" value="Ribonuclease P, Pop5 subunit"/>
    <property type="match status" value="1"/>
</dbReference>
<sequence length="309" mass="34001">MKSETKLLQEVLNERAHGAALVVSKGQTRLAFLKLADHLQGFQCQDMEEPSKFERYVYKNASVYHYMKISLVLESGRKSISEAQFKQLIICGLKDLYGEVGASFPFDLLKFDWDKLTAILRVYNSGLVKLWSALTLLGSYENVACAFRVTQVSPFLLALSGNSPRTVPTSLAVGHRSLYVGERASLSKTFSAGDVALFAELTGDTNPLHLDPEYAKTTSFETPIVHGVLINGLISAVLGTKLPGKGCVFLYQEIRFPAPLYIGEEVVAEAEVKKIKMSFAFISVSCAAKDKVVMEGEVMVMIPQDAQQS</sequence>
<dbReference type="Pfam" id="PF01900">
    <property type="entry name" value="RNase_P_Rpp14"/>
    <property type="match status" value="1"/>
</dbReference>
<protein>
    <recommendedName>
        <fullName evidence="3">MaoC-like domain-containing protein</fullName>
    </recommendedName>
</protein>
<accession>A0ABR3LHP0</accession>
<gene>
    <name evidence="4" type="ORF">QQF64_019407</name>
</gene>
<dbReference type="Proteomes" id="UP001558613">
    <property type="component" value="Unassembled WGS sequence"/>
</dbReference>
<dbReference type="InterPro" id="IPR029069">
    <property type="entry name" value="HotDog_dom_sf"/>
</dbReference>
<dbReference type="PANTHER" id="PTHR43437">
    <property type="entry name" value="HYDROXYACYL-THIOESTER DEHYDRATASE TYPE 2, MITOCHONDRIAL-RELATED"/>
    <property type="match status" value="1"/>
</dbReference>
<comment type="caution">
    <text evidence="4">The sequence shown here is derived from an EMBL/GenBank/DDBJ whole genome shotgun (WGS) entry which is preliminary data.</text>
</comment>
<feature type="domain" description="MaoC-like" evidence="3">
    <location>
        <begin position="186"/>
        <end position="282"/>
    </location>
</feature>
<dbReference type="InterPro" id="IPR002759">
    <property type="entry name" value="Pop5/Rpp14/Rnp2-like"/>
</dbReference>
<comment type="similarity">
    <text evidence="1">Belongs to the eukaryotic/archaeal RNase P protein component 2 family.</text>
</comment>
<evidence type="ECO:0000256" key="2">
    <source>
        <dbReference type="ARBA" id="ARBA00022694"/>
    </source>
</evidence>
<evidence type="ECO:0000313" key="4">
    <source>
        <dbReference type="EMBL" id="KAL1251611.1"/>
    </source>
</evidence>
<reference evidence="4 5" key="1">
    <citation type="submission" date="2023-09" db="EMBL/GenBank/DDBJ databases">
        <authorList>
            <person name="Wang M."/>
        </authorList>
    </citation>
    <scope>NUCLEOTIDE SEQUENCE [LARGE SCALE GENOMIC DNA]</scope>
    <source>
        <strain evidence="4">GT-2023</strain>
        <tissue evidence="4">Liver</tissue>
    </source>
</reference>
<evidence type="ECO:0000313" key="5">
    <source>
        <dbReference type="Proteomes" id="UP001558613"/>
    </source>
</evidence>
<dbReference type="InterPro" id="IPR038085">
    <property type="entry name" value="Rnp2-like_sf"/>
</dbReference>
<dbReference type="Gene3D" id="3.10.129.10">
    <property type="entry name" value="Hotdog Thioesterase"/>
    <property type="match status" value="1"/>
</dbReference>
<dbReference type="CDD" id="cd03449">
    <property type="entry name" value="R_hydratase"/>
    <property type="match status" value="1"/>
</dbReference>
<dbReference type="InterPro" id="IPR050965">
    <property type="entry name" value="UPF0336/Enoyl-CoA_hydratase"/>
</dbReference>
<dbReference type="PANTHER" id="PTHR43437:SF3">
    <property type="entry name" value="HYDROXYACYL-THIOESTER DEHYDRATASE TYPE 2, MITOCHONDRIAL"/>
    <property type="match status" value="1"/>
</dbReference>
<proteinExistence type="inferred from homology"/>
<keyword evidence="2" id="KW-0819">tRNA processing</keyword>
<dbReference type="SUPFAM" id="SSF54637">
    <property type="entry name" value="Thioesterase/thiol ester dehydrase-isomerase"/>
    <property type="match status" value="1"/>
</dbReference>
<name>A0ABR3LHP0_9TELE</name>